<gene>
    <name evidence="6" type="ORF">C0039_00885</name>
</gene>
<dbReference type="GO" id="GO:0017136">
    <property type="term" value="F:histone deacetylase activity, NAD-dependent"/>
    <property type="evidence" value="ECO:0007669"/>
    <property type="project" value="TreeGrafter"/>
</dbReference>
<keyword evidence="4" id="KW-0479">Metal-binding</keyword>
<dbReference type="Gene3D" id="3.30.1600.10">
    <property type="entry name" value="SIR2/SIRT2 'Small Domain"/>
    <property type="match status" value="1"/>
</dbReference>
<evidence type="ECO:0000256" key="3">
    <source>
        <dbReference type="ARBA" id="ARBA00023027"/>
    </source>
</evidence>
<name>A0A2N5X8C9_9GAMM</name>
<feature type="binding site" evidence="4">
    <location>
        <position position="133"/>
    </location>
    <ligand>
        <name>Zn(2+)</name>
        <dbReference type="ChEBI" id="CHEBI:29105"/>
    </ligand>
</feature>
<dbReference type="AlphaFoldDB" id="A0A2N5X8C9"/>
<evidence type="ECO:0000256" key="1">
    <source>
        <dbReference type="ARBA" id="ARBA00012928"/>
    </source>
</evidence>
<sequence>MNSKLDHERWLQDFLTDHPRISVLTGAGISLAGGIPTYRDAAGTWQHSEPVQHQEFLHEAGRRQRYWARSMRGWPPVRDAQPTAAHAALAALERRGHIELLITQNVDRLHQRAGSKRVVDLHGRLDQVICLDCGRTHCRNRVQEQLIHDNPQHCTAAIPRPDGDADLPEAVERRFVVPTCPDCSGTLMPDVVFFGGTVPGARVQACMDAVERADALLVVGSSLQVFSGFRFCRYASELGRPIAILNPGKTRGDGLADLKLESDCQALLQAVR</sequence>
<dbReference type="InterPro" id="IPR026590">
    <property type="entry name" value="Ssirtuin_cat_dom"/>
</dbReference>
<dbReference type="SUPFAM" id="SSF52467">
    <property type="entry name" value="DHS-like NAD/FAD-binding domain"/>
    <property type="match status" value="1"/>
</dbReference>
<keyword evidence="3" id="KW-0520">NAD</keyword>
<protein>
    <recommendedName>
        <fullName evidence="1">protein acetyllysine N-acetyltransferase</fullName>
        <ecNumber evidence="1">2.3.1.286</ecNumber>
    </recommendedName>
</protein>
<dbReference type="InterPro" id="IPR026591">
    <property type="entry name" value="Sirtuin_cat_small_dom_sf"/>
</dbReference>
<reference evidence="6 7" key="1">
    <citation type="submission" date="2018-01" db="EMBL/GenBank/DDBJ databases">
        <title>The draft genome sequence of Halioglobus lutimaris HF004.</title>
        <authorList>
            <person name="Du Z.-J."/>
            <person name="Shi M.-J."/>
        </authorList>
    </citation>
    <scope>NUCLEOTIDE SEQUENCE [LARGE SCALE GENOMIC DNA]</scope>
    <source>
        <strain evidence="6 7">HF004</strain>
    </source>
</reference>
<feature type="binding site" evidence="4">
    <location>
        <position position="183"/>
    </location>
    <ligand>
        <name>Zn(2+)</name>
        <dbReference type="ChEBI" id="CHEBI:29105"/>
    </ligand>
</feature>
<feature type="domain" description="Deacetylase sirtuin-type" evidence="5">
    <location>
        <begin position="1"/>
        <end position="272"/>
    </location>
</feature>
<dbReference type="EC" id="2.3.1.286" evidence="1"/>
<keyword evidence="2" id="KW-0808">Transferase</keyword>
<dbReference type="Gene3D" id="3.40.50.1220">
    <property type="entry name" value="TPP-binding domain"/>
    <property type="match status" value="1"/>
</dbReference>
<dbReference type="InterPro" id="IPR050134">
    <property type="entry name" value="NAD-dep_sirtuin_deacylases"/>
</dbReference>
<dbReference type="InterPro" id="IPR029035">
    <property type="entry name" value="DHS-like_NAD/FAD-binding_dom"/>
</dbReference>
<keyword evidence="7" id="KW-1185">Reference proteome</keyword>
<dbReference type="PANTHER" id="PTHR11085:SF10">
    <property type="entry name" value="NAD-DEPENDENT PROTEIN DEACYLASE SIRTUIN-5, MITOCHONDRIAL-RELATED"/>
    <property type="match status" value="1"/>
</dbReference>
<dbReference type="Pfam" id="PF02146">
    <property type="entry name" value="SIR2"/>
    <property type="match status" value="1"/>
</dbReference>
<feature type="active site" description="Proton acceptor" evidence="4">
    <location>
        <position position="122"/>
    </location>
</feature>
<evidence type="ECO:0000313" key="6">
    <source>
        <dbReference type="EMBL" id="PLW70719.1"/>
    </source>
</evidence>
<dbReference type="GO" id="GO:0046872">
    <property type="term" value="F:metal ion binding"/>
    <property type="evidence" value="ECO:0007669"/>
    <property type="project" value="UniProtKB-KW"/>
</dbReference>
<dbReference type="Proteomes" id="UP000235005">
    <property type="component" value="Unassembled WGS sequence"/>
</dbReference>
<evidence type="ECO:0000259" key="5">
    <source>
        <dbReference type="PROSITE" id="PS50305"/>
    </source>
</evidence>
<feature type="binding site" evidence="4">
    <location>
        <position position="180"/>
    </location>
    <ligand>
        <name>Zn(2+)</name>
        <dbReference type="ChEBI" id="CHEBI:29105"/>
    </ligand>
</feature>
<accession>A0A2N5X8C9</accession>
<comment type="caution">
    <text evidence="6">The sequence shown here is derived from an EMBL/GenBank/DDBJ whole genome shotgun (WGS) entry which is preliminary data.</text>
</comment>
<evidence type="ECO:0000256" key="4">
    <source>
        <dbReference type="PROSITE-ProRule" id="PRU00236"/>
    </source>
</evidence>
<dbReference type="PROSITE" id="PS50305">
    <property type="entry name" value="SIRTUIN"/>
    <property type="match status" value="1"/>
</dbReference>
<dbReference type="RefSeq" id="WP_075999579.1">
    <property type="nucleotide sequence ID" value="NZ_PKUS01000001.1"/>
</dbReference>
<dbReference type="InterPro" id="IPR003000">
    <property type="entry name" value="Sirtuin"/>
</dbReference>
<organism evidence="6 7">
    <name type="scientific">Pseudohalioglobus lutimaris</name>
    <dbReference type="NCBI Taxonomy" id="1737061"/>
    <lineage>
        <taxon>Bacteria</taxon>
        <taxon>Pseudomonadati</taxon>
        <taxon>Pseudomonadota</taxon>
        <taxon>Gammaproteobacteria</taxon>
        <taxon>Cellvibrionales</taxon>
        <taxon>Halieaceae</taxon>
        <taxon>Pseudohalioglobus</taxon>
    </lineage>
</organism>
<feature type="binding site" evidence="4">
    <location>
        <position position="130"/>
    </location>
    <ligand>
        <name>Zn(2+)</name>
        <dbReference type="ChEBI" id="CHEBI:29105"/>
    </ligand>
</feature>
<dbReference type="NCBIfam" id="NF003738">
    <property type="entry name" value="PRK05333.1"/>
    <property type="match status" value="1"/>
</dbReference>
<evidence type="ECO:0000256" key="2">
    <source>
        <dbReference type="ARBA" id="ARBA00022679"/>
    </source>
</evidence>
<dbReference type="PANTHER" id="PTHR11085">
    <property type="entry name" value="NAD-DEPENDENT PROTEIN DEACYLASE SIRTUIN-5, MITOCHONDRIAL-RELATED"/>
    <property type="match status" value="1"/>
</dbReference>
<dbReference type="EMBL" id="PKUS01000001">
    <property type="protein sequence ID" value="PLW70719.1"/>
    <property type="molecule type" value="Genomic_DNA"/>
</dbReference>
<proteinExistence type="predicted"/>
<evidence type="ECO:0000313" key="7">
    <source>
        <dbReference type="Proteomes" id="UP000235005"/>
    </source>
</evidence>
<keyword evidence="4" id="KW-0862">Zinc</keyword>
<dbReference type="GO" id="GO:0070403">
    <property type="term" value="F:NAD+ binding"/>
    <property type="evidence" value="ECO:0007669"/>
    <property type="project" value="InterPro"/>
</dbReference>
<dbReference type="OrthoDB" id="9800582at2"/>